<evidence type="ECO:0000313" key="9">
    <source>
        <dbReference type="Proteomes" id="UP000053599"/>
    </source>
</evidence>
<feature type="compositionally biased region" description="Low complexity" evidence="6">
    <location>
        <begin position="228"/>
        <end position="242"/>
    </location>
</feature>
<dbReference type="InterPro" id="IPR007219">
    <property type="entry name" value="XnlR_reg_dom"/>
</dbReference>
<dbReference type="SMART" id="SM00066">
    <property type="entry name" value="GAL4"/>
    <property type="match status" value="1"/>
</dbReference>
<protein>
    <recommendedName>
        <fullName evidence="7">Zn(2)-C6 fungal-type domain-containing protein</fullName>
    </recommendedName>
</protein>
<keyword evidence="3" id="KW-0238">DNA-binding</keyword>
<dbReference type="PANTHER" id="PTHR47424:SF5">
    <property type="entry name" value="ZN(II)2CYS6 TRANSCRIPTION FACTOR (EUROFUNG)"/>
    <property type="match status" value="1"/>
</dbReference>
<gene>
    <name evidence="8" type="ORF">PV11_04153</name>
</gene>
<dbReference type="HOGENOM" id="CLU_008828_1_0_1"/>
<dbReference type="EMBL" id="KN846952">
    <property type="protein sequence ID" value="KIV82012.1"/>
    <property type="molecule type" value="Genomic_DNA"/>
</dbReference>
<keyword evidence="4" id="KW-0804">Transcription</keyword>
<dbReference type="GO" id="GO:0000981">
    <property type="term" value="F:DNA-binding transcription factor activity, RNA polymerase II-specific"/>
    <property type="evidence" value="ECO:0007669"/>
    <property type="project" value="InterPro"/>
</dbReference>
<dbReference type="InterPro" id="IPR036864">
    <property type="entry name" value="Zn2-C6_fun-type_DNA-bd_sf"/>
</dbReference>
<evidence type="ECO:0000256" key="5">
    <source>
        <dbReference type="ARBA" id="ARBA00023242"/>
    </source>
</evidence>
<dbReference type="GO" id="GO:0008270">
    <property type="term" value="F:zinc ion binding"/>
    <property type="evidence" value="ECO:0007669"/>
    <property type="project" value="InterPro"/>
</dbReference>
<dbReference type="AlphaFoldDB" id="A0A0D1YGT6"/>
<dbReference type="InterPro" id="IPR001138">
    <property type="entry name" value="Zn2Cys6_DnaBD"/>
</dbReference>
<evidence type="ECO:0000256" key="2">
    <source>
        <dbReference type="ARBA" id="ARBA00023015"/>
    </source>
</evidence>
<evidence type="ECO:0000259" key="7">
    <source>
        <dbReference type="PROSITE" id="PS50048"/>
    </source>
</evidence>
<dbReference type="InterPro" id="IPR051127">
    <property type="entry name" value="Fungal_SecMet_Regulators"/>
</dbReference>
<evidence type="ECO:0000256" key="1">
    <source>
        <dbReference type="ARBA" id="ARBA00022723"/>
    </source>
</evidence>
<dbReference type="SUPFAM" id="SSF57701">
    <property type="entry name" value="Zn2/Cys6 DNA-binding domain"/>
    <property type="match status" value="1"/>
</dbReference>
<dbReference type="GO" id="GO:0000978">
    <property type="term" value="F:RNA polymerase II cis-regulatory region sequence-specific DNA binding"/>
    <property type="evidence" value="ECO:0007669"/>
    <property type="project" value="TreeGrafter"/>
</dbReference>
<feature type="domain" description="Zn(2)-C6 fungal-type" evidence="7">
    <location>
        <begin position="152"/>
        <end position="181"/>
    </location>
</feature>
<dbReference type="Proteomes" id="UP000053599">
    <property type="component" value="Unassembled WGS sequence"/>
</dbReference>
<dbReference type="GO" id="GO:0005634">
    <property type="term" value="C:nucleus"/>
    <property type="evidence" value="ECO:0007669"/>
    <property type="project" value="TreeGrafter"/>
</dbReference>
<keyword evidence="2" id="KW-0805">Transcription regulation</keyword>
<dbReference type="PROSITE" id="PS50048">
    <property type="entry name" value="ZN2_CY6_FUNGAL_2"/>
    <property type="match status" value="1"/>
</dbReference>
<reference evidence="8 9" key="1">
    <citation type="submission" date="2015-01" db="EMBL/GenBank/DDBJ databases">
        <title>The Genome Sequence of Exophiala sideris CBS121828.</title>
        <authorList>
            <consortium name="The Broad Institute Genomics Platform"/>
            <person name="Cuomo C."/>
            <person name="de Hoog S."/>
            <person name="Gorbushina A."/>
            <person name="Stielow B."/>
            <person name="Teixiera M."/>
            <person name="Abouelleil A."/>
            <person name="Chapman S.B."/>
            <person name="Priest M."/>
            <person name="Young S.K."/>
            <person name="Wortman J."/>
            <person name="Nusbaum C."/>
            <person name="Birren B."/>
        </authorList>
    </citation>
    <scope>NUCLEOTIDE SEQUENCE [LARGE SCALE GENOMIC DNA]</scope>
    <source>
        <strain evidence="8 9">CBS 121828</strain>
    </source>
</reference>
<evidence type="ECO:0000256" key="3">
    <source>
        <dbReference type="ARBA" id="ARBA00023125"/>
    </source>
</evidence>
<dbReference type="GO" id="GO:0006351">
    <property type="term" value="P:DNA-templated transcription"/>
    <property type="evidence" value="ECO:0007669"/>
    <property type="project" value="InterPro"/>
</dbReference>
<feature type="region of interest" description="Disordered" evidence="6">
    <location>
        <begin position="115"/>
        <end position="143"/>
    </location>
</feature>
<dbReference type="STRING" id="1016849.A0A0D1YGT6"/>
<dbReference type="OrthoDB" id="3971593at2759"/>
<dbReference type="Pfam" id="PF04082">
    <property type="entry name" value="Fungal_trans"/>
    <property type="match status" value="1"/>
</dbReference>
<proteinExistence type="predicted"/>
<evidence type="ECO:0000313" key="8">
    <source>
        <dbReference type="EMBL" id="KIV82012.1"/>
    </source>
</evidence>
<dbReference type="PANTHER" id="PTHR47424">
    <property type="entry name" value="REGULATORY PROTEIN GAL4"/>
    <property type="match status" value="1"/>
</dbReference>
<name>A0A0D1YGT6_9EURO</name>
<keyword evidence="1" id="KW-0479">Metal-binding</keyword>
<evidence type="ECO:0000256" key="6">
    <source>
        <dbReference type="SAM" id="MobiDB-lite"/>
    </source>
</evidence>
<organism evidence="8 9">
    <name type="scientific">Exophiala sideris</name>
    <dbReference type="NCBI Taxonomy" id="1016849"/>
    <lineage>
        <taxon>Eukaryota</taxon>
        <taxon>Fungi</taxon>
        <taxon>Dikarya</taxon>
        <taxon>Ascomycota</taxon>
        <taxon>Pezizomycotina</taxon>
        <taxon>Eurotiomycetes</taxon>
        <taxon>Chaetothyriomycetidae</taxon>
        <taxon>Chaetothyriales</taxon>
        <taxon>Herpotrichiellaceae</taxon>
        <taxon>Exophiala</taxon>
    </lineage>
</organism>
<feature type="region of interest" description="Disordered" evidence="6">
    <location>
        <begin position="228"/>
        <end position="248"/>
    </location>
</feature>
<dbReference type="CDD" id="cd00067">
    <property type="entry name" value="GAL4"/>
    <property type="match status" value="1"/>
</dbReference>
<dbReference type="PROSITE" id="PS00463">
    <property type="entry name" value="ZN2_CY6_FUNGAL_1"/>
    <property type="match status" value="1"/>
</dbReference>
<evidence type="ECO:0000256" key="4">
    <source>
        <dbReference type="ARBA" id="ARBA00023163"/>
    </source>
</evidence>
<dbReference type="CDD" id="cd12148">
    <property type="entry name" value="fungal_TF_MHR"/>
    <property type="match status" value="1"/>
</dbReference>
<dbReference type="Pfam" id="PF00172">
    <property type="entry name" value="Zn_clus"/>
    <property type="match status" value="1"/>
</dbReference>
<sequence>MFPTSSHLALRSVHLTSEGAVFHSPQRLVYQLLHANPGKLSINPDEVRGLCLKTVFPYYTGKDTVPDYPVLQRFVRPIRVLPLSLYVRCNNNPAAPSANTISTVSYSPMTAGTGFLGGDSPTSSSPSSAGAGKRKAGEDHDRMKRGKYIATACNECKRRKIKCTGEVPCRRCRHMSLECLYRPRPVTAAAQEHREIKAVHDHMGKLQTQVNALKTQLSKLQNQQTISPTISSSLPTSTPQTTWPGGSSRALSSKALPAFRGSTTSTYCFDIVKLSLQAKGIIDMAPDYRQPEPLEAPQTTAPDTTFHVDPLCLVDRQEARRLLTIYEEECHLTYPVFDLDELRNHADMLYSFTLPLLRHGSPGCDVVTKSMMTDDQTTLLKIVLGCGMILDGHGHSELGQRMYSSVKKAVDSVMSLPLTTTSVALLVVFATFHFWNNEETQAWRLIGLAARVSFEMGLHRSDILARSFTNETELKTAIRVFWVVYALDRRFSFGTGMPFAIQDSDVDPALPAPDNEFPYLPHITKYNQIMTEIWAHVSALESGKLPCKDNVDFLDYQVLRWYTQLPSSLGFDDYDLMSENAIPSRGLRRLRLIMRLRKNQARISIYRVMLHSANRAVADQKCAETVTTIAKDTINIITSVNKISDLYRSQQVCYNYFLVQAVASLMLAAVRVPVVFNHDARSGLHAAIDLIESMKTQSSSSKRLLQTIRDWKFFESKISLLVAGSDIGRGSDRSKTMRRPDTFAEHDGLNHSTAKYEAVIVSNEQNPPNHNEACSYIQPSNNQHILLEAQALNSAPQGAEDDTLDFSTFATIFPSEPDFQRFMDELF</sequence>
<feature type="compositionally biased region" description="Low complexity" evidence="6">
    <location>
        <begin position="118"/>
        <end position="131"/>
    </location>
</feature>
<keyword evidence="5" id="KW-0539">Nucleus</keyword>
<dbReference type="GO" id="GO:0000435">
    <property type="term" value="P:positive regulation of transcription from RNA polymerase II promoter by galactose"/>
    <property type="evidence" value="ECO:0007669"/>
    <property type="project" value="TreeGrafter"/>
</dbReference>
<dbReference type="SMART" id="SM00906">
    <property type="entry name" value="Fungal_trans"/>
    <property type="match status" value="1"/>
</dbReference>
<dbReference type="Gene3D" id="4.10.240.10">
    <property type="entry name" value="Zn(2)-C6 fungal-type DNA-binding domain"/>
    <property type="match status" value="1"/>
</dbReference>
<accession>A0A0D1YGT6</accession>